<name>A0ABP6CZ81_9ACTN</name>
<protein>
    <submittedName>
        <fullName evidence="2">Uncharacterized protein</fullName>
    </submittedName>
</protein>
<evidence type="ECO:0000313" key="2">
    <source>
        <dbReference type="EMBL" id="GAA2629598.1"/>
    </source>
</evidence>
<gene>
    <name evidence="2" type="ORF">GCM10009863_51210</name>
</gene>
<keyword evidence="3" id="KW-1185">Reference proteome</keyword>
<reference evidence="3" key="1">
    <citation type="journal article" date="2019" name="Int. J. Syst. Evol. Microbiol.">
        <title>The Global Catalogue of Microorganisms (GCM) 10K type strain sequencing project: providing services to taxonomists for standard genome sequencing and annotation.</title>
        <authorList>
            <consortium name="The Broad Institute Genomics Platform"/>
            <consortium name="The Broad Institute Genome Sequencing Center for Infectious Disease"/>
            <person name="Wu L."/>
            <person name="Ma J."/>
        </authorList>
    </citation>
    <scope>NUCLEOTIDE SEQUENCE [LARGE SCALE GENOMIC DNA]</scope>
    <source>
        <strain evidence="3">JCM 16373</strain>
    </source>
</reference>
<organism evidence="2 3">
    <name type="scientific">Streptomyces axinellae</name>
    <dbReference type="NCBI Taxonomy" id="552788"/>
    <lineage>
        <taxon>Bacteria</taxon>
        <taxon>Bacillati</taxon>
        <taxon>Actinomycetota</taxon>
        <taxon>Actinomycetes</taxon>
        <taxon>Kitasatosporales</taxon>
        <taxon>Streptomycetaceae</taxon>
        <taxon>Streptomyces</taxon>
    </lineage>
</organism>
<dbReference type="EMBL" id="BAAARJ010000018">
    <property type="protein sequence ID" value="GAA2629598.1"/>
    <property type="molecule type" value="Genomic_DNA"/>
</dbReference>
<dbReference type="Proteomes" id="UP001501447">
    <property type="component" value="Unassembled WGS sequence"/>
</dbReference>
<comment type="caution">
    <text evidence="2">The sequence shown here is derived from an EMBL/GenBank/DDBJ whole genome shotgun (WGS) entry which is preliminary data.</text>
</comment>
<accession>A0ABP6CZ81</accession>
<evidence type="ECO:0000313" key="3">
    <source>
        <dbReference type="Proteomes" id="UP001501447"/>
    </source>
</evidence>
<feature type="compositionally biased region" description="Pro residues" evidence="1">
    <location>
        <begin position="52"/>
        <end position="64"/>
    </location>
</feature>
<proteinExistence type="predicted"/>
<evidence type="ECO:0000256" key="1">
    <source>
        <dbReference type="SAM" id="MobiDB-lite"/>
    </source>
</evidence>
<feature type="region of interest" description="Disordered" evidence="1">
    <location>
        <begin position="48"/>
        <end position="74"/>
    </location>
</feature>
<dbReference type="RefSeq" id="WP_344568863.1">
    <property type="nucleotide sequence ID" value="NZ_BAAARJ010000018.1"/>
</dbReference>
<sequence>MARIKLAAWHAGRAPGEVVEVPDGDVPGLRRDGRVGEVVADEPEAVAVTPVDGPPTEPAPPVEAPLPRRRGKSG</sequence>